<sequence>MKKGDGIRRDMRSFTVIMKNKRKSTGLSAKISRLRSDDNQRGIKNYARNHNAVKRESQTPVDADYHGGTKTRRIRHGSKVVVARAAAGIASGCSRVEKRIQVPISAVHGGCEPELALLLTDRR</sequence>
<reference evidence="1" key="1">
    <citation type="submission" date="2025-02" db="EMBL/GenBank/DDBJ databases">
        <authorList>
            <consortium name="NCBI Genome Project"/>
        </authorList>
    </citation>
    <scope>NUCLEOTIDE SEQUENCE</scope>
</reference>
<dbReference type="AlphaFoldDB" id="A0AAJ8E3F7"/>
<dbReference type="VEuPathDB" id="FungiDB:An02g02160"/>
<protein>
    <submittedName>
        <fullName evidence="1">Uncharacterized protein</fullName>
    </submittedName>
</protein>
<dbReference type="KEGG" id="ang:An02g02160"/>
<accession>A0AAJ8E3F7</accession>
<evidence type="ECO:0000313" key="1">
    <source>
        <dbReference type="RefSeq" id="XP_059606020.1"/>
    </source>
</evidence>
<organism evidence="1">
    <name type="scientific">Aspergillus niger</name>
    <dbReference type="NCBI Taxonomy" id="5061"/>
    <lineage>
        <taxon>Eukaryota</taxon>
        <taxon>Fungi</taxon>
        <taxon>Dikarya</taxon>
        <taxon>Ascomycota</taxon>
        <taxon>Pezizomycotina</taxon>
        <taxon>Eurotiomycetes</taxon>
        <taxon>Eurotiomycetidae</taxon>
        <taxon>Eurotiales</taxon>
        <taxon>Aspergillaceae</taxon>
        <taxon>Aspergillus</taxon>
        <taxon>Aspergillus subgen. Circumdati</taxon>
    </lineage>
</organism>
<dbReference type="GeneID" id="84590244"/>
<gene>
    <name evidence="1" type="ORF">An02g02160</name>
</gene>
<reference evidence="1" key="2">
    <citation type="submission" date="2025-08" db="UniProtKB">
        <authorList>
            <consortium name="RefSeq"/>
        </authorList>
    </citation>
    <scope>IDENTIFICATION</scope>
</reference>
<feature type="non-terminal residue" evidence="1">
    <location>
        <position position="123"/>
    </location>
</feature>
<name>A0AAJ8E3F7_ASPNG</name>
<proteinExistence type="predicted"/>
<dbReference type="RefSeq" id="XP_059606020.1">
    <property type="nucleotide sequence ID" value="XM_059746113.1"/>
</dbReference>